<protein>
    <submittedName>
        <fullName evidence="1">Uncharacterized protein</fullName>
    </submittedName>
</protein>
<dbReference type="EMBL" id="AWWV01012967">
    <property type="protein sequence ID" value="OMO63353.1"/>
    <property type="molecule type" value="Genomic_DNA"/>
</dbReference>
<organism evidence="1 2">
    <name type="scientific">Corchorus capsularis</name>
    <name type="common">Jute</name>
    <dbReference type="NCBI Taxonomy" id="210143"/>
    <lineage>
        <taxon>Eukaryota</taxon>
        <taxon>Viridiplantae</taxon>
        <taxon>Streptophyta</taxon>
        <taxon>Embryophyta</taxon>
        <taxon>Tracheophyta</taxon>
        <taxon>Spermatophyta</taxon>
        <taxon>Magnoliopsida</taxon>
        <taxon>eudicotyledons</taxon>
        <taxon>Gunneridae</taxon>
        <taxon>Pentapetalae</taxon>
        <taxon>rosids</taxon>
        <taxon>malvids</taxon>
        <taxon>Malvales</taxon>
        <taxon>Malvaceae</taxon>
        <taxon>Grewioideae</taxon>
        <taxon>Apeibeae</taxon>
        <taxon>Corchorus</taxon>
    </lineage>
</organism>
<evidence type="ECO:0000313" key="1">
    <source>
        <dbReference type="EMBL" id="OMO63353.1"/>
    </source>
</evidence>
<dbReference type="AlphaFoldDB" id="A0A1R3GZ44"/>
<proteinExistence type="predicted"/>
<name>A0A1R3GZ44_COCAP</name>
<gene>
    <name evidence="1" type="ORF">CCACVL1_22415</name>
</gene>
<sequence length="45" mass="5059">MKGFGSNIMQQAKIKSAGSRAIQHRNKLQDNHGIFISKLTLCSWN</sequence>
<accession>A0A1R3GZ44</accession>
<evidence type="ECO:0000313" key="2">
    <source>
        <dbReference type="Proteomes" id="UP000188268"/>
    </source>
</evidence>
<keyword evidence="2" id="KW-1185">Reference proteome</keyword>
<reference evidence="1 2" key="1">
    <citation type="submission" date="2013-09" db="EMBL/GenBank/DDBJ databases">
        <title>Corchorus capsularis genome sequencing.</title>
        <authorList>
            <person name="Alam M."/>
            <person name="Haque M.S."/>
            <person name="Islam M.S."/>
            <person name="Emdad E.M."/>
            <person name="Islam M.M."/>
            <person name="Ahmed B."/>
            <person name="Halim A."/>
            <person name="Hossen Q.M.M."/>
            <person name="Hossain M.Z."/>
            <person name="Ahmed R."/>
            <person name="Khan M.M."/>
            <person name="Islam R."/>
            <person name="Rashid M.M."/>
            <person name="Khan S.A."/>
            <person name="Rahman M.S."/>
            <person name="Alam M."/>
        </authorList>
    </citation>
    <scope>NUCLEOTIDE SEQUENCE [LARGE SCALE GENOMIC DNA]</scope>
    <source>
        <strain evidence="2">cv. CVL-1</strain>
        <tissue evidence="1">Whole seedling</tissue>
    </source>
</reference>
<dbReference type="Gramene" id="OMO63353">
    <property type="protein sequence ID" value="OMO63353"/>
    <property type="gene ID" value="CCACVL1_22415"/>
</dbReference>
<dbReference type="Proteomes" id="UP000188268">
    <property type="component" value="Unassembled WGS sequence"/>
</dbReference>
<comment type="caution">
    <text evidence="1">The sequence shown here is derived from an EMBL/GenBank/DDBJ whole genome shotgun (WGS) entry which is preliminary data.</text>
</comment>